<keyword evidence="2" id="KW-0813">Transport</keyword>
<evidence type="ECO:0000256" key="3">
    <source>
        <dbReference type="ARBA" id="ARBA00022475"/>
    </source>
</evidence>
<keyword evidence="11" id="KW-1185">Reference proteome</keyword>
<dbReference type="EMBL" id="FLRA01000001">
    <property type="protein sequence ID" value="SBT15944.1"/>
    <property type="molecule type" value="Genomic_DNA"/>
</dbReference>
<dbReference type="Proteomes" id="UP000092871">
    <property type="component" value="Unassembled WGS sequence"/>
</dbReference>
<dbReference type="InterPro" id="IPR010290">
    <property type="entry name" value="TM_effector"/>
</dbReference>
<dbReference type="SUPFAM" id="SSF103473">
    <property type="entry name" value="MFS general substrate transporter"/>
    <property type="match status" value="1"/>
</dbReference>
<dbReference type="GO" id="GO:0022857">
    <property type="term" value="F:transmembrane transporter activity"/>
    <property type="evidence" value="ECO:0007669"/>
    <property type="project" value="InterPro"/>
</dbReference>
<evidence type="ECO:0000313" key="9">
    <source>
        <dbReference type="EMBL" id="SBT15944.1"/>
    </source>
</evidence>
<feature type="transmembrane region" description="Helical" evidence="7">
    <location>
        <begin position="374"/>
        <end position="397"/>
    </location>
</feature>
<evidence type="ECO:0000259" key="8">
    <source>
        <dbReference type="PROSITE" id="PS50850"/>
    </source>
</evidence>
<keyword evidence="4 7" id="KW-0812">Transmembrane</keyword>
<dbReference type="CDD" id="cd06173">
    <property type="entry name" value="MFS_MefA_like"/>
    <property type="match status" value="1"/>
</dbReference>
<feature type="domain" description="Major facilitator superfamily (MFS) profile" evidence="8">
    <location>
        <begin position="1"/>
        <end position="428"/>
    </location>
</feature>
<keyword evidence="5 7" id="KW-1133">Transmembrane helix</keyword>
<dbReference type="Gene3D" id="1.20.1250.20">
    <property type="entry name" value="MFS general substrate transporter like domains"/>
    <property type="match status" value="1"/>
</dbReference>
<organism evidence="9 12">
    <name type="scientific">Marinomonas gallaica</name>
    <dbReference type="NCBI Taxonomy" id="1806667"/>
    <lineage>
        <taxon>Bacteria</taxon>
        <taxon>Pseudomonadati</taxon>
        <taxon>Pseudomonadota</taxon>
        <taxon>Gammaproteobacteria</taxon>
        <taxon>Oceanospirillales</taxon>
        <taxon>Oceanospirillaceae</taxon>
        <taxon>Marinomonas</taxon>
    </lineage>
</organism>
<feature type="transmembrane region" description="Helical" evidence="7">
    <location>
        <begin position="134"/>
        <end position="153"/>
    </location>
</feature>
<dbReference type="GO" id="GO:0005886">
    <property type="term" value="C:plasma membrane"/>
    <property type="evidence" value="ECO:0007669"/>
    <property type="project" value="UniProtKB-SubCell"/>
</dbReference>
<reference evidence="10 11" key="1">
    <citation type="submission" date="2016-06" db="EMBL/GenBank/DDBJ databases">
        <authorList>
            <person name="Rodrigo-Torres L."/>
            <person name="Arahal D.R."/>
        </authorList>
    </citation>
    <scope>NUCLEOTIDE SEQUENCE [LARGE SCALE GENOMIC DNA]</scope>
    <source>
        <strain evidence="10 11">CECT 5116</strain>
    </source>
</reference>
<evidence type="ECO:0000256" key="5">
    <source>
        <dbReference type="ARBA" id="ARBA00022989"/>
    </source>
</evidence>
<accession>A0A1C3JLA6</accession>
<dbReference type="PANTHER" id="PTHR23513:SF11">
    <property type="entry name" value="STAPHYLOFERRIN A TRANSPORTER"/>
    <property type="match status" value="1"/>
</dbReference>
<feature type="transmembrane region" description="Helical" evidence="7">
    <location>
        <begin position="340"/>
        <end position="362"/>
    </location>
</feature>
<evidence type="ECO:0000256" key="2">
    <source>
        <dbReference type="ARBA" id="ARBA00022448"/>
    </source>
</evidence>
<feature type="transmembrane region" description="Helical" evidence="7">
    <location>
        <begin position="200"/>
        <end position="220"/>
    </location>
</feature>
<evidence type="ECO:0000313" key="12">
    <source>
        <dbReference type="Proteomes" id="UP000092871"/>
    </source>
</evidence>
<dbReference type="Pfam" id="PF05977">
    <property type="entry name" value="MFS_3"/>
    <property type="match status" value="1"/>
</dbReference>
<feature type="transmembrane region" description="Helical" evidence="7">
    <location>
        <begin position="253"/>
        <end position="273"/>
    </location>
</feature>
<reference evidence="9 12" key="2">
    <citation type="submission" date="2016-06" db="EMBL/GenBank/DDBJ databases">
        <authorList>
            <person name="Kjaerup R.B."/>
            <person name="Dalgaard T.S."/>
            <person name="Juul-Madsen H.R."/>
        </authorList>
    </citation>
    <scope>NUCLEOTIDE SEQUENCE [LARGE SCALE GENOMIC DNA]</scope>
    <source>
        <strain evidence="9 12">CECT 5115</strain>
    </source>
</reference>
<feature type="transmembrane region" description="Helical" evidence="7">
    <location>
        <begin position="107"/>
        <end position="128"/>
    </location>
</feature>
<dbReference type="InterPro" id="IPR020846">
    <property type="entry name" value="MFS_dom"/>
</dbReference>
<sequence>MLFVAAFLEPVSMIIRSLKQVIFNHMQLPTTFRALSNPNFRLWVIGAFISNIGSWLQRTAQDWIVISQLTDHNAAAVGIVVFLQFIPQILLLPITGWAADRIDRRKLLLVTQLSMAFLALLLGVLAISGVIELWHVYACALGLGIVAAFDAPARHAFVSDVVMEKEVSNAVSLNSMSFHSARLIGPAIAGLLIAGVGAGWVFILNVVTFIPLLIALYLLGKRTLAGQQEKTEKAEGAGFLAGFGYLNQHREMAVLLVMIAMVTAFVMNFPVYLSAMTVHVFHGDAGQYGLLISMMAIGSIAGALMTASRKQPTFGFLVCLPAGVAVSSTLLALAPNFISFAIMMTVLGFSIQLLTISSFTFLQLSTVRVYRGRVMAIALATMLGSTALGAPLVGWIADSMSPRWSIGISGVSALMAFALGIFYYRQYYLPQQRQSHESA</sequence>
<dbReference type="PANTHER" id="PTHR23513">
    <property type="entry name" value="INTEGRAL MEMBRANE EFFLUX PROTEIN-RELATED"/>
    <property type="match status" value="1"/>
</dbReference>
<comment type="subcellular location">
    <subcellularLocation>
        <location evidence="1">Cell membrane</location>
        <topology evidence="1">Multi-pass membrane protein</topology>
    </subcellularLocation>
</comment>
<evidence type="ECO:0000313" key="11">
    <source>
        <dbReference type="Proteomes" id="UP000092840"/>
    </source>
</evidence>
<dbReference type="Proteomes" id="UP000092840">
    <property type="component" value="Unassembled WGS sequence"/>
</dbReference>
<protein>
    <submittedName>
        <fullName evidence="9">Enterobactin exporter EntS</fullName>
    </submittedName>
</protein>
<proteinExistence type="predicted"/>
<feature type="transmembrane region" description="Helical" evidence="7">
    <location>
        <begin position="314"/>
        <end position="334"/>
    </location>
</feature>
<dbReference type="InterPro" id="IPR036259">
    <property type="entry name" value="MFS_trans_sf"/>
</dbReference>
<keyword evidence="6 7" id="KW-0472">Membrane</keyword>
<feature type="transmembrane region" description="Helical" evidence="7">
    <location>
        <begin position="403"/>
        <end position="424"/>
    </location>
</feature>
<feature type="transmembrane region" description="Helical" evidence="7">
    <location>
        <begin position="285"/>
        <end position="307"/>
    </location>
</feature>
<gene>
    <name evidence="9" type="primary">entS_1</name>
    <name evidence="10" type="synonym">entS_2</name>
    <name evidence="9" type="ORF">MGA5115_00018</name>
    <name evidence="10" type="ORF">MGA5116_01579</name>
</gene>
<dbReference type="PROSITE" id="PS50850">
    <property type="entry name" value="MFS"/>
    <property type="match status" value="1"/>
</dbReference>
<dbReference type="AlphaFoldDB" id="A0A1C3JLA6"/>
<feature type="transmembrane region" description="Helical" evidence="7">
    <location>
        <begin position="40"/>
        <end position="56"/>
    </location>
</feature>
<feature type="transmembrane region" description="Helical" evidence="7">
    <location>
        <begin position="76"/>
        <end position="95"/>
    </location>
</feature>
<evidence type="ECO:0000256" key="4">
    <source>
        <dbReference type="ARBA" id="ARBA00022692"/>
    </source>
</evidence>
<dbReference type="EMBL" id="FLRB01000011">
    <property type="protein sequence ID" value="SBT20992.1"/>
    <property type="molecule type" value="Genomic_DNA"/>
</dbReference>
<evidence type="ECO:0000256" key="6">
    <source>
        <dbReference type="ARBA" id="ARBA00023136"/>
    </source>
</evidence>
<evidence type="ECO:0000313" key="10">
    <source>
        <dbReference type="EMBL" id="SBT20992.1"/>
    </source>
</evidence>
<evidence type="ECO:0000256" key="1">
    <source>
        <dbReference type="ARBA" id="ARBA00004651"/>
    </source>
</evidence>
<name>A0A1C3JLA6_9GAMM</name>
<evidence type="ECO:0000256" key="7">
    <source>
        <dbReference type="SAM" id="Phobius"/>
    </source>
</evidence>
<keyword evidence="3" id="KW-1003">Cell membrane</keyword>